<evidence type="ECO:0000313" key="1">
    <source>
        <dbReference type="EMBL" id="PJG85961.1"/>
    </source>
</evidence>
<comment type="caution">
    <text evidence="1">The sequence shown here is derived from an EMBL/GenBank/DDBJ whole genome shotgun (WGS) entry which is preliminary data.</text>
</comment>
<proteinExistence type="predicted"/>
<reference evidence="1 2" key="1">
    <citation type="submission" date="2017-11" db="EMBL/GenBank/DDBJ databases">
        <title>Reclassification of Bisgaard taxon 7 as Conservatibacter flavescens gen. nov., sp. nov.</title>
        <authorList>
            <person name="Christensen H."/>
        </authorList>
    </citation>
    <scope>NUCLEOTIDE SEQUENCE [LARGE SCALE GENOMIC DNA]</scope>
    <source>
        <strain evidence="1 2">7_4</strain>
    </source>
</reference>
<sequence>MLKKENGLSDAKVGFAKKTKSYTLNEKGELLGKNGIQVHSKTVWKGNGKERIDIENPNPGKRAGQIHYQDNNGNKFYYDPISKTFPDAPKSVNKKLENKEFFEAIEKGMNKYLGEKNVNE</sequence>
<dbReference type="Proteomes" id="UP000229329">
    <property type="component" value="Unassembled WGS sequence"/>
</dbReference>
<dbReference type="EMBL" id="PHHA01000004">
    <property type="protein sequence ID" value="PJG85961.1"/>
    <property type="molecule type" value="Genomic_DNA"/>
</dbReference>
<dbReference type="OrthoDB" id="5666689at2"/>
<keyword evidence="2" id="KW-1185">Reference proteome</keyword>
<dbReference type="AlphaFoldDB" id="A0A2M8S493"/>
<name>A0A2M8S493_9PAST</name>
<organism evidence="1 2">
    <name type="scientific">Conservatibacter flavescens</name>
    <dbReference type="NCBI Taxonomy" id="28161"/>
    <lineage>
        <taxon>Bacteria</taxon>
        <taxon>Pseudomonadati</taxon>
        <taxon>Pseudomonadota</taxon>
        <taxon>Gammaproteobacteria</taxon>
        <taxon>Pasteurellales</taxon>
        <taxon>Pasteurellaceae</taxon>
        <taxon>Conservatibacter</taxon>
    </lineage>
</organism>
<accession>A0A2M8S493</accession>
<protein>
    <submittedName>
        <fullName evidence="1">Uncharacterized protein</fullName>
    </submittedName>
</protein>
<evidence type="ECO:0000313" key="2">
    <source>
        <dbReference type="Proteomes" id="UP000229329"/>
    </source>
</evidence>
<gene>
    <name evidence="1" type="ORF">CVP05_03595</name>
</gene>
<dbReference type="RefSeq" id="WP_100288215.1">
    <property type="nucleotide sequence ID" value="NZ_PHHA01000004.1"/>
</dbReference>